<protein>
    <recommendedName>
        <fullName evidence="1">HNH nuclease domain-containing protein</fullName>
    </recommendedName>
</protein>
<gene>
    <name evidence="3" type="ORF">E2C04_10500</name>
    <name evidence="2" type="ORF">GCM10007231_33710</name>
</gene>
<dbReference type="EMBL" id="BMCK01000006">
    <property type="protein sequence ID" value="GGD31407.1"/>
    <property type="molecule type" value="Genomic_DNA"/>
</dbReference>
<dbReference type="OrthoDB" id="9802901at2"/>
<organism evidence="3 4">
    <name type="scientific">Nocardioides daphniae</name>
    <dbReference type="NCBI Taxonomy" id="402297"/>
    <lineage>
        <taxon>Bacteria</taxon>
        <taxon>Bacillati</taxon>
        <taxon>Actinomycetota</taxon>
        <taxon>Actinomycetes</taxon>
        <taxon>Propionibacteriales</taxon>
        <taxon>Nocardioidaceae</taxon>
        <taxon>Nocardioides</taxon>
    </lineage>
</organism>
<dbReference type="CDD" id="cd00085">
    <property type="entry name" value="HNHc"/>
    <property type="match status" value="1"/>
</dbReference>
<dbReference type="EMBL" id="CP038462">
    <property type="protein sequence ID" value="QCC77498.1"/>
    <property type="molecule type" value="Genomic_DNA"/>
</dbReference>
<feature type="domain" description="HNH nuclease" evidence="1">
    <location>
        <begin position="43"/>
        <end position="99"/>
    </location>
</feature>
<evidence type="ECO:0000313" key="2">
    <source>
        <dbReference type="EMBL" id="GGD31407.1"/>
    </source>
</evidence>
<dbReference type="GO" id="GO:0008270">
    <property type="term" value="F:zinc ion binding"/>
    <property type="evidence" value="ECO:0007669"/>
    <property type="project" value="InterPro"/>
</dbReference>
<dbReference type="GO" id="GO:0003676">
    <property type="term" value="F:nucleic acid binding"/>
    <property type="evidence" value="ECO:0007669"/>
    <property type="project" value="InterPro"/>
</dbReference>
<evidence type="ECO:0000259" key="1">
    <source>
        <dbReference type="SMART" id="SM00507"/>
    </source>
</evidence>
<accession>A0A4P7UDT0</accession>
<evidence type="ECO:0000313" key="4">
    <source>
        <dbReference type="Proteomes" id="UP000297025"/>
    </source>
</evidence>
<dbReference type="Gene3D" id="1.10.30.50">
    <property type="match status" value="1"/>
</dbReference>
<reference evidence="2" key="2">
    <citation type="journal article" date="2014" name="Int. J. Syst. Evol. Microbiol.">
        <title>Complete genome of a new Firmicutes species belonging to the dominant human colonic microbiota ('Ruminococcus bicirculans') reveals two chromosomes and a selective capacity to utilize plant glucans.</title>
        <authorList>
            <consortium name="NISC Comparative Sequencing Program"/>
            <person name="Wegmann U."/>
            <person name="Louis P."/>
            <person name="Goesmann A."/>
            <person name="Henrissat B."/>
            <person name="Duncan S.H."/>
            <person name="Flint H.J."/>
        </authorList>
    </citation>
    <scope>NUCLEOTIDE SEQUENCE</scope>
    <source>
        <strain evidence="2">CCM 7403</strain>
    </source>
</reference>
<dbReference type="KEGG" id="ndp:E2C04_10500"/>
<reference evidence="3 4" key="1">
    <citation type="journal article" date="2008" name="Int. J. Syst. Evol. Microbiol.">
        <title>Nocardioides daphniae sp. nov., isolated from Daphnia cucullata (Crustacea: Cladocera).</title>
        <authorList>
            <person name="Toth E.M."/>
            <person name="Keki Z."/>
            <person name="Homonnay Z.G."/>
            <person name="Borsodi A.K."/>
            <person name="Marialigeti K."/>
            <person name="Schumann P."/>
        </authorList>
    </citation>
    <scope>NUCLEOTIDE SEQUENCE [LARGE SCALE GENOMIC DNA]</scope>
    <source>
        <strain evidence="3 4">JCM 16608</strain>
    </source>
</reference>
<dbReference type="AlphaFoldDB" id="A0A4P7UDT0"/>
<dbReference type="InterPro" id="IPR002711">
    <property type="entry name" value="HNH"/>
</dbReference>
<dbReference type="Proteomes" id="UP000630594">
    <property type="component" value="Unassembled WGS sequence"/>
</dbReference>
<dbReference type="Pfam" id="PF01844">
    <property type="entry name" value="HNH"/>
    <property type="match status" value="1"/>
</dbReference>
<reference evidence="5" key="3">
    <citation type="journal article" date="2019" name="Int. J. Syst. Evol. Microbiol.">
        <title>The Global Catalogue of Microorganisms (GCM) 10K type strain sequencing project: providing services to taxonomists for standard genome sequencing and annotation.</title>
        <authorList>
            <consortium name="The Broad Institute Genomics Platform"/>
            <consortium name="The Broad Institute Genome Sequencing Center for Infectious Disease"/>
            <person name="Wu L."/>
            <person name="Ma J."/>
        </authorList>
    </citation>
    <scope>NUCLEOTIDE SEQUENCE [LARGE SCALE GENOMIC DNA]</scope>
    <source>
        <strain evidence="5">CCM 7403</strain>
    </source>
</reference>
<dbReference type="GO" id="GO:0004519">
    <property type="term" value="F:endonuclease activity"/>
    <property type="evidence" value="ECO:0007669"/>
    <property type="project" value="InterPro"/>
</dbReference>
<evidence type="ECO:0000313" key="5">
    <source>
        <dbReference type="Proteomes" id="UP000630594"/>
    </source>
</evidence>
<proteinExistence type="predicted"/>
<dbReference type="InterPro" id="IPR003615">
    <property type="entry name" value="HNH_nuc"/>
</dbReference>
<dbReference type="Proteomes" id="UP000297025">
    <property type="component" value="Chromosome"/>
</dbReference>
<sequence>MRKIERSSKPATLVKNSDLWTENYLNAVKGAKKDLPTPWKHPEIRSALEGDTFKKCAYCEVLISDCAYAHIEHIEPKSKVPSKVVEWENLTLACPRCNQNKSDYYEPQEPLLNPYADEPNEHLEFLAGGVYARPGSLPGRRTVLHLDLQRADLLWSRMTVFESFKRLLRLWEEADGEDRQLAALEVGRMLHPTNEFSAFLVAEARRVNFPVT</sequence>
<evidence type="ECO:0000313" key="3">
    <source>
        <dbReference type="EMBL" id="QCC77498.1"/>
    </source>
</evidence>
<keyword evidence="5" id="KW-1185">Reference proteome</keyword>
<name>A0A4P7UDT0_9ACTN</name>
<reference evidence="3" key="4">
    <citation type="submission" date="2019-03" db="EMBL/GenBank/DDBJ databases">
        <authorList>
            <person name="Huang Y."/>
        </authorList>
    </citation>
    <scope>NUCLEOTIDE SEQUENCE</scope>
    <source>
        <strain evidence="3">JCM 16608</strain>
    </source>
</reference>
<reference evidence="2" key="5">
    <citation type="submission" date="2024-05" db="EMBL/GenBank/DDBJ databases">
        <authorList>
            <person name="Sun Q."/>
            <person name="Sedlacek I."/>
        </authorList>
    </citation>
    <scope>NUCLEOTIDE SEQUENCE</scope>
    <source>
        <strain evidence="2">CCM 7403</strain>
    </source>
</reference>
<dbReference type="RefSeq" id="WP_135832543.1">
    <property type="nucleotide sequence ID" value="NZ_BMCK01000006.1"/>
</dbReference>
<dbReference type="SMART" id="SM00507">
    <property type="entry name" value="HNHc"/>
    <property type="match status" value="1"/>
</dbReference>